<dbReference type="GO" id="GO:0003677">
    <property type="term" value="F:DNA binding"/>
    <property type="evidence" value="ECO:0007669"/>
    <property type="project" value="InterPro"/>
</dbReference>
<feature type="domain" description="RNA polymerase sigma-70 region 2" evidence="5">
    <location>
        <begin position="20"/>
        <end position="85"/>
    </location>
</feature>
<dbReference type="EMBL" id="CP014864">
    <property type="protein sequence ID" value="AMX01289.1"/>
    <property type="molecule type" value="Genomic_DNA"/>
</dbReference>
<keyword evidence="3" id="KW-0731">Sigma factor</keyword>
<evidence type="ECO:0000256" key="2">
    <source>
        <dbReference type="ARBA" id="ARBA00023015"/>
    </source>
</evidence>
<dbReference type="STRING" id="252514.A3224_00680"/>
<dbReference type="InterPro" id="IPR013325">
    <property type="entry name" value="RNA_pol_sigma_r2"/>
</dbReference>
<dbReference type="PANTHER" id="PTHR43133:SF63">
    <property type="entry name" value="RNA POLYMERASE SIGMA FACTOR FECI-RELATED"/>
    <property type="match status" value="1"/>
</dbReference>
<dbReference type="RefSeq" id="WP_067150131.1">
    <property type="nucleotide sequence ID" value="NZ_CP014864.1"/>
</dbReference>
<dbReference type="NCBIfam" id="TIGR02937">
    <property type="entry name" value="sigma70-ECF"/>
    <property type="match status" value="1"/>
</dbReference>
<evidence type="ECO:0000313" key="7">
    <source>
        <dbReference type="EMBL" id="AMX01289.1"/>
    </source>
</evidence>
<reference evidence="8" key="1">
    <citation type="submission" date="2016-03" db="EMBL/GenBank/DDBJ databases">
        <authorList>
            <person name="Lee Y.-S."/>
            <person name="Choi Y.-L."/>
        </authorList>
    </citation>
    <scope>NUCLEOTIDE SEQUENCE [LARGE SCALE GENOMIC DNA]</scope>
    <source>
        <strain evidence="8">DAU221</strain>
    </source>
</reference>
<proteinExistence type="inferred from homology"/>
<dbReference type="OrthoDB" id="9797134at2"/>
<dbReference type="InterPro" id="IPR039425">
    <property type="entry name" value="RNA_pol_sigma-70-like"/>
</dbReference>
<organism evidence="7 8">
    <name type="scientific">Microbulbifer thermotolerans</name>
    <dbReference type="NCBI Taxonomy" id="252514"/>
    <lineage>
        <taxon>Bacteria</taxon>
        <taxon>Pseudomonadati</taxon>
        <taxon>Pseudomonadota</taxon>
        <taxon>Gammaproteobacteria</taxon>
        <taxon>Cellvibrionales</taxon>
        <taxon>Microbulbiferaceae</taxon>
        <taxon>Microbulbifer</taxon>
    </lineage>
</organism>
<sequence length="181" mass="20600">MLHAWNRPLATDNKALGDYYREHHRELCRYATHKFGLSEMEAEDVVQSAFARFAPLHDTAEMENARAFLYRAVNNASIDLLRRNQVRSNFAQSALDDPEREIDAVSPERIATGRQLLKLISRALWGMPQKRRRLLLMNRVDGLSYAEIARREGLSATVVKKHVAKALAACQAELRANGGDW</sequence>
<feature type="domain" description="RNA polymerase sigma factor 70 region 4 type 2" evidence="6">
    <location>
        <begin position="119"/>
        <end position="170"/>
    </location>
</feature>
<keyword evidence="8" id="KW-1185">Reference proteome</keyword>
<dbReference type="KEGG" id="mthd:A3224_00680"/>
<protein>
    <recommendedName>
        <fullName evidence="9">RNA polymerase sigma-70 factor, ECF subfamily</fullName>
    </recommendedName>
</protein>
<dbReference type="GO" id="GO:0016987">
    <property type="term" value="F:sigma factor activity"/>
    <property type="evidence" value="ECO:0007669"/>
    <property type="project" value="UniProtKB-KW"/>
</dbReference>
<evidence type="ECO:0000259" key="5">
    <source>
        <dbReference type="Pfam" id="PF04542"/>
    </source>
</evidence>
<evidence type="ECO:0008006" key="9">
    <source>
        <dbReference type="Google" id="ProtNLM"/>
    </source>
</evidence>
<dbReference type="InterPro" id="IPR036388">
    <property type="entry name" value="WH-like_DNA-bd_sf"/>
</dbReference>
<evidence type="ECO:0000256" key="1">
    <source>
        <dbReference type="ARBA" id="ARBA00010641"/>
    </source>
</evidence>
<name>A0A143HHU4_MICTH</name>
<dbReference type="InterPro" id="IPR013324">
    <property type="entry name" value="RNA_pol_sigma_r3/r4-like"/>
</dbReference>
<evidence type="ECO:0000313" key="8">
    <source>
        <dbReference type="Proteomes" id="UP000076077"/>
    </source>
</evidence>
<evidence type="ECO:0000256" key="4">
    <source>
        <dbReference type="ARBA" id="ARBA00023163"/>
    </source>
</evidence>
<dbReference type="PANTHER" id="PTHR43133">
    <property type="entry name" value="RNA POLYMERASE ECF-TYPE SIGMA FACTO"/>
    <property type="match status" value="1"/>
</dbReference>
<dbReference type="Gene3D" id="1.10.1740.10">
    <property type="match status" value="1"/>
</dbReference>
<evidence type="ECO:0000256" key="3">
    <source>
        <dbReference type="ARBA" id="ARBA00023082"/>
    </source>
</evidence>
<dbReference type="GO" id="GO:0006352">
    <property type="term" value="P:DNA-templated transcription initiation"/>
    <property type="evidence" value="ECO:0007669"/>
    <property type="project" value="InterPro"/>
</dbReference>
<dbReference type="Pfam" id="PF04542">
    <property type="entry name" value="Sigma70_r2"/>
    <property type="match status" value="1"/>
</dbReference>
<dbReference type="InterPro" id="IPR007627">
    <property type="entry name" value="RNA_pol_sigma70_r2"/>
</dbReference>
<dbReference type="AlphaFoldDB" id="A0A143HHU4"/>
<dbReference type="Gene3D" id="1.10.10.10">
    <property type="entry name" value="Winged helix-like DNA-binding domain superfamily/Winged helix DNA-binding domain"/>
    <property type="match status" value="1"/>
</dbReference>
<dbReference type="GeneID" id="76606559"/>
<dbReference type="Pfam" id="PF08281">
    <property type="entry name" value="Sigma70_r4_2"/>
    <property type="match status" value="1"/>
</dbReference>
<comment type="similarity">
    <text evidence="1">Belongs to the sigma-70 factor family. ECF subfamily.</text>
</comment>
<keyword evidence="4" id="KW-0804">Transcription</keyword>
<dbReference type="Proteomes" id="UP000076077">
    <property type="component" value="Chromosome"/>
</dbReference>
<dbReference type="SUPFAM" id="SSF88946">
    <property type="entry name" value="Sigma2 domain of RNA polymerase sigma factors"/>
    <property type="match status" value="1"/>
</dbReference>
<keyword evidence="2" id="KW-0805">Transcription regulation</keyword>
<gene>
    <name evidence="7" type="ORF">A3224_00680</name>
</gene>
<dbReference type="SUPFAM" id="SSF88659">
    <property type="entry name" value="Sigma3 and sigma4 domains of RNA polymerase sigma factors"/>
    <property type="match status" value="1"/>
</dbReference>
<dbReference type="InterPro" id="IPR013249">
    <property type="entry name" value="RNA_pol_sigma70_r4_t2"/>
</dbReference>
<evidence type="ECO:0000259" key="6">
    <source>
        <dbReference type="Pfam" id="PF08281"/>
    </source>
</evidence>
<accession>A0A143HHU4</accession>
<dbReference type="InterPro" id="IPR014284">
    <property type="entry name" value="RNA_pol_sigma-70_dom"/>
</dbReference>